<evidence type="ECO:0000313" key="15">
    <source>
        <dbReference type="Proteomes" id="UP000694548"/>
    </source>
</evidence>
<keyword evidence="15" id="KW-1185">Reference proteome</keyword>
<evidence type="ECO:0000256" key="11">
    <source>
        <dbReference type="PROSITE-ProRule" id="PRU10141"/>
    </source>
</evidence>
<evidence type="ECO:0000256" key="7">
    <source>
        <dbReference type="ARBA" id="ARBA00022777"/>
    </source>
</evidence>
<protein>
    <recommendedName>
        <fullName evidence="3">3-phosphoinositide-dependent protein kinase 1</fullName>
        <ecNumber evidence="2">2.7.11.1</ecNumber>
    </recommendedName>
</protein>
<dbReference type="SMART" id="SM00220">
    <property type="entry name" value="S_TKc"/>
    <property type="match status" value="1"/>
</dbReference>
<evidence type="ECO:0000313" key="14">
    <source>
        <dbReference type="Ensembl" id="ENSNFUP00015044852.1"/>
    </source>
</evidence>
<evidence type="ECO:0000256" key="6">
    <source>
        <dbReference type="ARBA" id="ARBA00022741"/>
    </source>
</evidence>
<reference evidence="14" key="2">
    <citation type="submission" date="2025-08" db="UniProtKB">
        <authorList>
            <consortium name="Ensembl"/>
        </authorList>
    </citation>
    <scope>IDENTIFICATION</scope>
</reference>
<dbReference type="InterPro" id="IPR008271">
    <property type="entry name" value="Ser/Thr_kinase_AS"/>
</dbReference>
<evidence type="ECO:0000256" key="12">
    <source>
        <dbReference type="SAM" id="MobiDB-lite"/>
    </source>
</evidence>
<dbReference type="GO" id="GO:0035556">
    <property type="term" value="P:intracellular signal transduction"/>
    <property type="evidence" value="ECO:0007669"/>
    <property type="project" value="TreeGrafter"/>
</dbReference>
<dbReference type="InterPro" id="IPR050236">
    <property type="entry name" value="Ser_Thr_kinase_AGC"/>
</dbReference>
<dbReference type="PROSITE" id="PS00108">
    <property type="entry name" value="PROTEIN_KINASE_ST"/>
    <property type="match status" value="1"/>
</dbReference>
<keyword evidence="7" id="KW-0418">Kinase</keyword>
<dbReference type="PROSITE" id="PS00107">
    <property type="entry name" value="PROTEIN_KINASE_ATP"/>
    <property type="match status" value="1"/>
</dbReference>
<evidence type="ECO:0000256" key="1">
    <source>
        <dbReference type="ARBA" id="ARBA00010006"/>
    </source>
</evidence>
<evidence type="ECO:0000256" key="10">
    <source>
        <dbReference type="ARBA" id="ARBA00048679"/>
    </source>
</evidence>
<evidence type="ECO:0000256" key="8">
    <source>
        <dbReference type="ARBA" id="ARBA00022840"/>
    </source>
</evidence>
<dbReference type="InterPro" id="IPR039046">
    <property type="entry name" value="PDPK1"/>
</dbReference>
<dbReference type="FunFam" id="2.30.29.30:FF:000126">
    <property type="entry name" value="3-phosphoinositide dependent protein kinase 1"/>
    <property type="match status" value="1"/>
</dbReference>
<accession>A0A8C6PKI2</accession>
<feature type="region of interest" description="Disordered" evidence="12">
    <location>
        <begin position="142"/>
        <end position="165"/>
    </location>
</feature>
<dbReference type="FunFam" id="1.10.510.10:FF:000163">
    <property type="entry name" value="3-phosphoinositide-dependent protein kinase 1"/>
    <property type="match status" value="1"/>
</dbReference>
<keyword evidence="6 11" id="KW-0547">Nucleotide-binding</keyword>
<dbReference type="Gene3D" id="2.30.29.30">
    <property type="entry name" value="Pleckstrin-homology domain (PH domain)/Phosphotyrosine-binding domain (PTB)"/>
    <property type="match status" value="1"/>
</dbReference>
<reference evidence="14" key="1">
    <citation type="submission" date="2014-08" db="EMBL/GenBank/DDBJ databases">
        <authorList>
            <person name="Senf B."/>
            <person name="Petzold A."/>
            <person name="Downie B.R."/>
            <person name="Koch P."/>
            <person name="Platzer M."/>
        </authorList>
    </citation>
    <scope>NUCLEOTIDE SEQUENCE [LARGE SCALE GENOMIC DNA]</scope>
    <source>
        <strain evidence="14">GRZ</strain>
    </source>
</reference>
<name>A0A8C6PKI2_NOTFU</name>
<dbReference type="FunFam" id="3.30.200.20:FF:000191">
    <property type="entry name" value="3-phosphoinositide-dependent protein kinase 2-like"/>
    <property type="match status" value="1"/>
</dbReference>
<evidence type="ECO:0000256" key="5">
    <source>
        <dbReference type="ARBA" id="ARBA00022679"/>
    </source>
</evidence>
<organism evidence="14 15">
    <name type="scientific">Nothobranchius furzeri</name>
    <name type="common">Turquoise killifish</name>
    <dbReference type="NCBI Taxonomy" id="105023"/>
    <lineage>
        <taxon>Eukaryota</taxon>
        <taxon>Metazoa</taxon>
        <taxon>Chordata</taxon>
        <taxon>Craniata</taxon>
        <taxon>Vertebrata</taxon>
        <taxon>Euteleostomi</taxon>
        <taxon>Actinopterygii</taxon>
        <taxon>Neopterygii</taxon>
        <taxon>Teleostei</taxon>
        <taxon>Neoteleostei</taxon>
        <taxon>Acanthomorphata</taxon>
        <taxon>Ovalentaria</taxon>
        <taxon>Atherinomorphae</taxon>
        <taxon>Cyprinodontiformes</taxon>
        <taxon>Nothobranchiidae</taxon>
        <taxon>Nothobranchius</taxon>
    </lineage>
</organism>
<dbReference type="PANTHER" id="PTHR24356:SF163">
    <property type="entry name" value="3-PHOSPHOINOSITIDE-DEPENDENT PROTEIN KINASE 1-RELATED"/>
    <property type="match status" value="1"/>
</dbReference>
<dbReference type="PROSITE" id="PS50011">
    <property type="entry name" value="PROTEIN_KINASE_DOM"/>
    <property type="match status" value="1"/>
</dbReference>
<dbReference type="InterPro" id="IPR000719">
    <property type="entry name" value="Prot_kinase_dom"/>
</dbReference>
<gene>
    <name evidence="14" type="primary">PDPK1</name>
    <name evidence="14" type="synonym">pdpk1b</name>
</gene>
<dbReference type="CDD" id="cd05581">
    <property type="entry name" value="STKc_PDK1"/>
    <property type="match status" value="1"/>
</dbReference>
<dbReference type="CDD" id="cd01262">
    <property type="entry name" value="PH_PDK1"/>
    <property type="match status" value="1"/>
</dbReference>
<dbReference type="Pfam" id="PF14593">
    <property type="entry name" value="PH_3"/>
    <property type="match status" value="1"/>
</dbReference>
<sequence length="637" mass="72912">MTHLKYKILPRVSDIFDAARDYRKRCSRQGLICLCCSNMSLFLFTVSDLLINCVRDICCSLISHLFVYSCITLLTHIYSFLFQYDVVPIKPNAVICSCSHSSMVRNHPDSCSPLAIPGASSSHCPSMEGSASQARAVGAAGCSQSSDDRTQPAAQAPQPRKKKPEDFKFGKILGEGSFSTVVLARELAMGKEYAIKILEKRHIMKENKVQYVKRERDLMSNLDHPFFVKLYFTFQDDEKLYFGLSYAKNGELLKYIRKIGSFDETCTRFYSAEIVSALEYLHKKGIIHRDLKPENILLNEEMHIQITDFGTAKQLSSDSKQARANSFVGTAQYVSPELLTEKSACKSSDLWALGCIIYQLVAGLPPFRAGNEYLIFQKIIKLEYEFPEKFFPKAKDLVEQLLSLDPSKRLGCEEMGGYGPLQHHPFFDTISWSDLHLQTPPKLTPYLPAMSEDDEDCYGNYDDLLSQFSNMQVAPSHSLSPLDPTPPQRSSSNIEQYIHDLDNNSFELDLQFTDEEKKLLLDKQTTGNAWHQFVENNLILKMGPVDKRKGLFARRRQLLLTEGPHLYYVDPVNRVLKGEIPWSLELRPEAKNFKTFFVHTPNRTYYLMDPSGNADRWCKKIQEVWRKIYQRHQNPVQ</sequence>
<evidence type="ECO:0000259" key="13">
    <source>
        <dbReference type="PROSITE" id="PS50011"/>
    </source>
</evidence>
<dbReference type="PANTHER" id="PTHR24356">
    <property type="entry name" value="SERINE/THREONINE-PROTEIN KINASE"/>
    <property type="match status" value="1"/>
</dbReference>
<dbReference type="Proteomes" id="UP000694548">
    <property type="component" value="Chromosome sgr12"/>
</dbReference>
<dbReference type="InterPro" id="IPR033931">
    <property type="entry name" value="PDK1-typ_PH"/>
</dbReference>
<feature type="binding site" evidence="11">
    <location>
        <position position="196"/>
    </location>
    <ligand>
        <name>ATP</name>
        <dbReference type="ChEBI" id="CHEBI:30616"/>
    </ligand>
</feature>
<evidence type="ECO:0000256" key="2">
    <source>
        <dbReference type="ARBA" id="ARBA00012513"/>
    </source>
</evidence>
<dbReference type="AlphaFoldDB" id="A0A8C6PKI2"/>
<evidence type="ECO:0000256" key="4">
    <source>
        <dbReference type="ARBA" id="ARBA00022527"/>
    </source>
</evidence>
<reference evidence="14" key="3">
    <citation type="submission" date="2025-09" db="UniProtKB">
        <authorList>
            <consortium name="Ensembl"/>
        </authorList>
    </citation>
    <scope>IDENTIFICATION</scope>
</reference>
<dbReference type="Ensembl" id="ENSNFUT00015046802.1">
    <property type="protein sequence ID" value="ENSNFUP00015044852.1"/>
    <property type="gene ID" value="ENSNFUG00015020901.1"/>
</dbReference>
<dbReference type="GO" id="GO:0005524">
    <property type="term" value="F:ATP binding"/>
    <property type="evidence" value="ECO:0007669"/>
    <property type="project" value="UniProtKB-UniRule"/>
</dbReference>
<dbReference type="Pfam" id="PF00069">
    <property type="entry name" value="Pkinase"/>
    <property type="match status" value="1"/>
</dbReference>
<dbReference type="InterPro" id="IPR011993">
    <property type="entry name" value="PH-like_dom_sf"/>
</dbReference>
<dbReference type="InterPro" id="IPR011009">
    <property type="entry name" value="Kinase-like_dom_sf"/>
</dbReference>
<evidence type="ECO:0000256" key="3">
    <source>
        <dbReference type="ARBA" id="ARBA00018538"/>
    </source>
</evidence>
<comment type="catalytic activity">
    <reaction evidence="9">
        <text>L-threonyl-[protein] + ATP = O-phospho-L-threonyl-[protein] + ADP + H(+)</text>
        <dbReference type="Rhea" id="RHEA:46608"/>
        <dbReference type="Rhea" id="RHEA-COMP:11060"/>
        <dbReference type="Rhea" id="RHEA-COMP:11605"/>
        <dbReference type="ChEBI" id="CHEBI:15378"/>
        <dbReference type="ChEBI" id="CHEBI:30013"/>
        <dbReference type="ChEBI" id="CHEBI:30616"/>
        <dbReference type="ChEBI" id="CHEBI:61977"/>
        <dbReference type="ChEBI" id="CHEBI:456216"/>
        <dbReference type="EC" id="2.7.11.1"/>
    </reaction>
</comment>
<keyword evidence="8 11" id="KW-0067">ATP-binding</keyword>
<evidence type="ECO:0000256" key="9">
    <source>
        <dbReference type="ARBA" id="ARBA00047899"/>
    </source>
</evidence>
<dbReference type="GeneTree" id="ENSGT00940000155267"/>
<dbReference type="Gene3D" id="1.10.510.10">
    <property type="entry name" value="Transferase(Phosphotransferase) domain 1"/>
    <property type="match status" value="1"/>
</dbReference>
<dbReference type="GO" id="GO:0004674">
    <property type="term" value="F:protein serine/threonine kinase activity"/>
    <property type="evidence" value="ECO:0007669"/>
    <property type="project" value="UniProtKB-KW"/>
</dbReference>
<feature type="domain" description="Protein kinase" evidence="13">
    <location>
        <begin position="167"/>
        <end position="427"/>
    </location>
</feature>
<dbReference type="InterPro" id="IPR017441">
    <property type="entry name" value="Protein_kinase_ATP_BS"/>
</dbReference>
<dbReference type="EC" id="2.7.11.1" evidence="2"/>
<keyword evidence="4" id="KW-0723">Serine/threonine-protein kinase</keyword>
<comment type="catalytic activity">
    <reaction evidence="10">
        <text>L-seryl-[protein] + ATP = O-phospho-L-seryl-[protein] + ADP + H(+)</text>
        <dbReference type="Rhea" id="RHEA:17989"/>
        <dbReference type="Rhea" id="RHEA-COMP:9863"/>
        <dbReference type="Rhea" id="RHEA-COMP:11604"/>
        <dbReference type="ChEBI" id="CHEBI:15378"/>
        <dbReference type="ChEBI" id="CHEBI:29999"/>
        <dbReference type="ChEBI" id="CHEBI:30616"/>
        <dbReference type="ChEBI" id="CHEBI:83421"/>
        <dbReference type="ChEBI" id="CHEBI:456216"/>
        <dbReference type="EC" id="2.7.11.1"/>
    </reaction>
</comment>
<comment type="similarity">
    <text evidence="1">Belongs to the protein kinase superfamily. AGC Ser/Thr protein kinase family. PDPK1 subfamily.</text>
</comment>
<dbReference type="Gene3D" id="3.30.200.20">
    <property type="entry name" value="Phosphorylase Kinase, domain 1"/>
    <property type="match status" value="1"/>
</dbReference>
<keyword evidence="5" id="KW-0808">Transferase</keyword>
<proteinExistence type="inferred from homology"/>
<dbReference type="SUPFAM" id="SSF56112">
    <property type="entry name" value="Protein kinase-like (PK-like)"/>
    <property type="match status" value="1"/>
</dbReference>
<dbReference type="SUPFAM" id="SSF50729">
    <property type="entry name" value="PH domain-like"/>
    <property type="match status" value="1"/>
</dbReference>